<evidence type="ECO:0000313" key="3">
    <source>
        <dbReference type="EMBL" id="RIX30203.1"/>
    </source>
</evidence>
<accession>A0A3A1U1G4</accession>
<feature type="signal peptide" evidence="2">
    <location>
        <begin position="1"/>
        <end position="35"/>
    </location>
</feature>
<dbReference type="Proteomes" id="UP000265742">
    <property type="component" value="Unassembled WGS sequence"/>
</dbReference>
<organism evidence="3 4">
    <name type="scientific">Amnibacterium setariae</name>
    <dbReference type="NCBI Taxonomy" id="2306585"/>
    <lineage>
        <taxon>Bacteria</taxon>
        <taxon>Bacillati</taxon>
        <taxon>Actinomycetota</taxon>
        <taxon>Actinomycetes</taxon>
        <taxon>Micrococcales</taxon>
        <taxon>Microbacteriaceae</taxon>
        <taxon>Amnibacterium</taxon>
    </lineage>
</organism>
<reference evidence="4" key="1">
    <citation type="submission" date="2018-09" db="EMBL/GenBank/DDBJ databases">
        <authorList>
            <person name="Kim I."/>
        </authorList>
    </citation>
    <scope>NUCLEOTIDE SEQUENCE [LARGE SCALE GENOMIC DNA]</scope>
    <source>
        <strain evidence="4">DD4a</strain>
    </source>
</reference>
<gene>
    <name evidence="3" type="ORF">D1781_01775</name>
</gene>
<dbReference type="AlphaFoldDB" id="A0A3A1U1G4"/>
<protein>
    <recommendedName>
        <fullName evidence="5">FlgD Ig-like domain-containing protein</fullName>
    </recommendedName>
</protein>
<evidence type="ECO:0000313" key="4">
    <source>
        <dbReference type="Proteomes" id="UP000265742"/>
    </source>
</evidence>
<feature type="compositionally biased region" description="Pro residues" evidence="1">
    <location>
        <begin position="73"/>
        <end position="82"/>
    </location>
</feature>
<proteinExistence type="predicted"/>
<feature type="compositionally biased region" description="Low complexity" evidence="1">
    <location>
        <begin position="97"/>
        <end position="107"/>
    </location>
</feature>
<evidence type="ECO:0000256" key="2">
    <source>
        <dbReference type="SAM" id="SignalP"/>
    </source>
</evidence>
<keyword evidence="2" id="KW-0732">Signal</keyword>
<feature type="chain" id="PRO_5017287613" description="FlgD Ig-like domain-containing protein" evidence="2">
    <location>
        <begin position="36"/>
        <end position="345"/>
    </location>
</feature>
<dbReference type="RefSeq" id="WP_119480567.1">
    <property type="nucleotide sequence ID" value="NZ_QXTG01000001.1"/>
</dbReference>
<feature type="region of interest" description="Disordered" evidence="1">
    <location>
        <begin position="65"/>
        <end position="125"/>
    </location>
</feature>
<evidence type="ECO:0008006" key="5">
    <source>
        <dbReference type="Google" id="ProtNLM"/>
    </source>
</evidence>
<name>A0A3A1U1G4_9MICO</name>
<sequence>MTEQGKRQRIARLTAVCVAVAAIAGGVLTGAPAQAATASSGCGLGGVALGSAGLVVAPIGCTTGSTTDGPAPMQTPPTPSAPSAPTVAEPGVPPTTEPVAAPVAAAPAPEPSAPTAGGIGTRGTAAPAAAPVADLDVVRSSPAVYPVRDGFRDDVRFAVHALDADGHLVPVTGTAALTRAGRTVRTWTLTGATSVLTWDGRSHGRIRAGVYTLHVSAWSADGSRETAVSRIRVVGKQLRHRQMMVRQNVGSGSTTAALPKRVAAAFAVGPVSVQVRTDASVSGPAALTFSNDGVTRSIRLRDGVHTTKRFALFKGFEKVAIGHRWAKGAAKLRSVKAVWSYSELR</sequence>
<keyword evidence="4" id="KW-1185">Reference proteome</keyword>
<evidence type="ECO:0000256" key="1">
    <source>
        <dbReference type="SAM" id="MobiDB-lite"/>
    </source>
</evidence>
<comment type="caution">
    <text evidence="3">The sequence shown here is derived from an EMBL/GenBank/DDBJ whole genome shotgun (WGS) entry which is preliminary data.</text>
</comment>
<dbReference type="OrthoDB" id="9874738at2"/>
<dbReference type="EMBL" id="QXTG01000001">
    <property type="protein sequence ID" value="RIX30203.1"/>
    <property type="molecule type" value="Genomic_DNA"/>
</dbReference>